<feature type="transmembrane region" description="Helical" evidence="8">
    <location>
        <begin position="218"/>
        <end position="238"/>
    </location>
</feature>
<dbReference type="SUPFAM" id="SSF47986">
    <property type="entry name" value="DEATH domain"/>
    <property type="match status" value="1"/>
</dbReference>
<feature type="signal peptide" evidence="9">
    <location>
        <begin position="1"/>
        <end position="18"/>
    </location>
</feature>
<dbReference type="GO" id="GO:0048406">
    <property type="term" value="F:nerve growth factor binding"/>
    <property type="evidence" value="ECO:0007669"/>
    <property type="project" value="TreeGrafter"/>
</dbReference>
<feature type="domain" description="Death" evidence="10">
    <location>
        <begin position="332"/>
        <end position="399"/>
    </location>
</feature>
<dbReference type="InterPro" id="IPR001368">
    <property type="entry name" value="TNFR/NGFR_Cys_rich_reg"/>
</dbReference>
<dbReference type="GO" id="GO:0005886">
    <property type="term" value="C:plasma membrane"/>
    <property type="evidence" value="ECO:0007669"/>
    <property type="project" value="TreeGrafter"/>
</dbReference>
<dbReference type="Pfam" id="PF00020">
    <property type="entry name" value="TNFR_c6"/>
    <property type="match status" value="4"/>
</dbReference>
<reference evidence="13" key="3">
    <citation type="submission" date="2015-06" db="UniProtKB">
        <authorList>
            <consortium name="EnsemblMetazoa"/>
        </authorList>
    </citation>
    <scope>IDENTIFICATION</scope>
</reference>
<evidence type="ECO:0000256" key="5">
    <source>
        <dbReference type="ARBA" id="ARBA00023180"/>
    </source>
</evidence>
<feature type="region of interest" description="Disordered" evidence="7">
    <location>
        <begin position="258"/>
        <end position="288"/>
    </location>
</feature>
<dbReference type="Proteomes" id="UP000014760">
    <property type="component" value="Unassembled WGS sequence"/>
</dbReference>
<feature type="domain" description="TNFR-Cys" evidence="11">
    <location>
        <begin position="23"/>
        <end position="59"/>
    </location>
</feature>
<dbReference type="CDD" id="cd13416">
    <property type="entry name" value="TNFRSF16"/>
    <property type="match status" value="1"/>
</dbReference>
<comment type="caution">
    <text evidence="6">Lacks conserved residue(s) required for the propagation of feature annotation.</text>
</comment>
<dbReference type="PROSITE" id="PS50050">
    <property type="entry name" value="TNFR_NGFR_2"/>
    <property type="match status" value="4"/>
</dbReference>
<feature type="domain" description="TNFR-Cys" evidence="11">
    <location>
        <begin position="143"/>
        <end position="182"/>
    </location>
</feature>
<dbReference type="GO" id="GO:0006915">
    <property type="term" value="P:apoptotic process"/>
    <property type="evidence" value="ECO:0007669"/>
    <property type="project" value="UniProtKB-KW"/>
</dbReference>
<keyword evidence="2 9" id="KW-0732">Signal</keyword>
<dbReference type="OMA" id="TMDEEPC"/>
<evidence type="ECO:0000256" key="7">
    <source>
        <dbReference type="SAM" id="MobiDB-lite"/>
    </source>
</evidence>
<keyword evidence="1" id="KW-0053">Apoptosis</keyword>
<feature type="disulfide bond" evidence="6">
    <location>
        <begin position="123"/>
        <end position="141"/>
    </location>
</feature>
<dbReference type="PROSITE" id="PS50017">
    <property type="entry name" value="DEATH_DOMAIN"/>
    <property type="match status" value="1"/>
</dbReference>
<feature type="repeat" description="TNFR-Cys" evidence="6">
    <location>
        <begin position="103"/>
        <end position="141"/>
    </location>
</feature>
<feature type="disulfide bond" evidence="6">
    <location>
        <begin position="41"/>
        <end position="59"/>
    </location>
</feature>
<feature type="domain" description="TNFR-Cys" evidence="11">
    <location>
        <begin position="61"/>
        <end position="102"/>
    </location>
</feature>
<evidence type="ECO:0000256" key="1">
    <source>
        <dbReference type="ARBA" id="ARBA00022703"/>
    </source>
</evidence>
<dbReference type="InterPro" id="IPR034046">
    <property type="entry name" value="TNFRSF16_N"/>
</dbReference>
<name>R7V7N7_CAPTE</name>
<keyword evidence="14" id="KW-1185">Reference proteome</keyword>
<accession>R7V7N7</accession>
<dbReference type="Gene3D" id="2.10.50.10">
    <property type="entry name" value="Tumor Necrosis Factor Receptor, subunit A, domain 2"/>
    <property type="match status" value="4"/>
</dbReference>
<dbReference type="PANTHER" id="PTHR46605:SF2">
    <property type="entry name" value="TNFR-CYS DOMAIN-CONTAINING PROTEIN"/>
    <property type="match status" value="1"/>
</dbReference>
<feature type="disulfide bond" evidence="6">
    <location>
        <begin position="38"/>
        <end position="51"/>
    </location>
</feature>
<evidence type="ECO:0000256" key="2">
    <source>
        <dbReference type="ARBA" id="ARBA00022729"/>
    </source>
</evidence>
<reference evidence="14" key="1">
    <citation type="submission" date="2012-12" db="EMBL/GenBank/DDBJ databases">
        <authorList>
            <person name="Hellsten U."/>
            <person name="Grimwood J."/>
            <person name="Chapman J.A."/>
            <person name="Shapiro H."/>
            <person name="Aerts A."/>
            <person name="Otillar R.P."/>
            <person name="Terry A.Y."/>
            <person name="Boore J.L."/>
            <person name="Simakov O."/>
            <person name="Marletaz F."/>
            <person name="Cho S.-J."/>
            <person name="Edsinger-Gonzales E."/>
            <person name="Havlak P."/>
            <person name="Kuo D.-H."/>
            <person name="Larsson T."/>
            <person name="Lv J."/>
            <person name="Arendt D."/>
            <person name="Savage R."/>
            <person name="Osoegawa K."/>
            <person name="de Jong P."/>
            <person name="Lindberg D.R."/>
            <person name="Seaver E.C."/>
            <person name="Weisblat D.A."/>
            <person name="Putnam N.H."/>
            <person name="Grigoriev I.V."/>
            <person name="Rokhsar D.S."/>
        </authorList>
    </citation>
    <scope>NUCLEOTIDE SEQUENCE</scope>
    <source>
        <strain evidence="14">I ESC-2004</strain>
    </source>
</reference>
<evidence type="ECO:0000259" key="11">
    <source>
        <dbReference type="PROSITE" id="PS50050"/>
    </source>
</evidence>
<dbReference type="EnsemblMetazoa" id="CapteT227322">
    <property type="protein sequence ID" value="CapteP227322"/>
    <property type="gene ID" value="CapteG227322"/>
</dbReference>
<evidence type="ECO:0000313" key="14">
    <source>
        <dbReference type="Proteomes" id="UP000014760"/>
    </source>
</evidence>
<reference evidence="12 14" key="2">
    <citation type="journal article" date="2013" name="Nature">
        <title>Insights into bilaterian evolution from three spiralian genomes.</title>
        <authorList>
            <person name="Simakov O."/>
            <person name="Marletaz F."/>
            <person name="Cho S.J."/>
            <person name="Edsinger-Gonzales E."/>
            <person name="Havlak P."/>
            <person name="Hellsten U."/>
            <person name="Kuo D.H."/>
            <person name="Larsson T."/>
            <person name="Lv J."/>
            <person name="Arendt D."/>
            <person name="Savage R."/>
            <person name="Osoegawa K."/>
            <person name="de Jong P."/>
            <person name="Grimwood J."/>
            <person name="Chapman J.A."/>
            <person name="Shapiro H."/>
            <person name="Aerts A."/>
            <person name="Otillar R.P."/>
            <person name="Terry A.Y."/>
            <person name="Boore J.L."/>
            <person name="Grigoriev I.V."/>
            <person name="Lindberg D.R."/>
            <person name="Seaver E.C."/>
            <person name="Weisblat D.A."/>
            <person name="Putnam N.H."/>
            <person name="Rokhsar D.S."/>
        </authorList>
    </citation>
    <scope>NUCLEOTIDE SEQUENCE</scope>
    <source>
        <strain evidence="12 14">I ESC-2004</strain>
    </source>
</reference>
<keyword evidence="8" id="KW-1133">Transmembrane helix</keyword>
<feature type="disulfide bond" evidence="6">
    <location>
        <begin position="161"/>
        <end position="174"/>
    </location>
</feature>
<keyword evidence="4 6" id="KW-1015">Disulfide bond</keyword>
<evidence type="ECO:0000313" key="12">
    <source>
        <dbReference type="EMBL" id="ELU12391.1"/>
    </source>
</evidence>
<sequence length="420" mass="46167">MLGRGFWFVLWLAAGAAADGGLTCPAGEHAVNSLQRCCTQCPVGKGVREACTATNDTVCEACAFGETFSGEKSHRQRCEPCALCPEYSYIKRVCNSTHNTVCLCDQNYFYDTVSRRCRHCDLCPEGFGVRRQCTSQNNTMCLTCLPGTYSERRSKNRCRPCRVCKANQVMLNTCTSKQNTVCVDIPDNLGTDPPEVIRGKPGTAAPEEVGESKRIDVIPIYCSVLGLLVLALLVCAVVQHRKRRLQFLRARKAELAQRNGSPSKDALSGLLKAEPPCQRPSRPQHSVADSGVYMEPECRPLTSLSLVRDIPPPRGRLLESMLQGGRDGHSWWSRLAHDLGYSASEIASIEGCAQHDAQTPLRFLLSDFGRQDSAIVGHLVDALRSIGRDDCVNALYGELRDFAPAPRYIDLASLQGQQII</sequence>
<evidence type="ECO:0008006" key="15">
    <source>
        <dbReference type="Google" id="ProtNLM"/>
    </source>
</evidence>
<gene>
    <name evidence="12" type="ORF">CAPTEDRAFT_227322</name>
</gene>
<dbReference type="CDD" id="cd08311">
    <property type="entry name" value="Death_p75NR"/>
    <property type="match status" value="1"/>
</dbReference>
<evidence type="ECO:0000256" key="6">
    <source>
        <dbReference type="PROSITE-ProRule" id="PRU00206"/>
    </source>
</evidence>
<keyword evidence="5" id="KW-0325">Glycoprotein</keyword>
<keyword evidence="8" id="KW-0472">Membrane</keyword>
<dbReference type="OrthoDB" id="10048028at2759"/>
<dbReference type="Pfam" id="PF00531">
    <property type="entry name" value="Death"/>
    <property type="match status" value="1"/>
</dbReference>
<evidence type="ECO:0000256" key="8">
    <source>
        <dbReference type="SAM" id="Phobius"/>
    </source>
</evidence>
<feature type="domain" description="TNFR-Cys" evidence="11">
    <location>
        <begin position="103"/>
        <end position="141"/>
    </location>
</feature>
<dbReference type="Gene3D" id="1.10.533.10">
    <property type="entry name" value="Death Domain, Fas"/>
    <property type="match status" value="1"/>
</dbReference>
<feature type="disulfide bond" evidence="6">
    <location>
        <begin position="164"/>
        <end position="182"/>
    </location>
</feature>
<evidence type="ECO:0000313" key="13">
    <source>
        <dbReference type="EnsemblMetazoa" id="CapteP227322"/>
    </source>
</evidence>
<evidence type="ECO:0000256" key="3">
    <source>
        <dbReference type="ARBA" id="ARBA00022737"/>
    </source>
</evidence>
<dbReference type="SUPFAM" id="SSF57586">
    <property type="entry name" value="TNF receptor-like"/>
    <property type="match status" value="3"/>
</dbReference>
<dbReference type="HOGENOM" id="CLU_654252_0_0_1"/>
<dbReference type="InterPro" id="IPR000488">
    <property type="entry name" value="Death_dom"/>
</dbReference>
<dbReference type="EMBL" id="KB296008">
    <property type="protein sequence ID" value="ELU12391.1"/>
    <property type="molecule type" value="Genomic_DNA"/>
</dbReference>
<feature type="repeat" description="TNFR-Cys" evidence="6">
    <location>
        <begin position="61"/>
        <end position="102"/>
    </location>
</feature>
<protein>
    <recommendedName>
        <fullName evidence="15">Tumor necrosis factor receptor superfamily member 16</fullName>
    </recommendedName>
</protein>
<keyword evidence="3" id="KW-0677">Repeat</keyword>
<organism evidence="12">
    <name type="scientific">Capitella teleta</name>
    <name type="common">Polychaete worm</name>
    <dbReference type="NCBI Taxonomy" id="283909"/>
    <lineage>
        <taxon>Eukaryota</taxon>
        <taxon>Metazoa</taxon>
        <taxon>Spiralia</taxon>
        <taxon>Lophotrochozoa</taxon>
        <taxon>Annelida</taxon>
        <taxon>Polychaeta</taxon>
        <taxon>Sedentaria</taxon>
        <taxon>Scolecida</taxon>
        <taxon>Capitellidae</taxon>
        <taxon>Capitella</taxon>
    </lineage>
</organism>
<keyword evidence="8" id="KW-0812">Transmembrane</keyword>
<dbReference type="GO" id="GO:0007266">
    <property type="term" value="P:Rho protein signal transduction"/>
    <property type="evidence" value="ECO:0007669"/>
    <property type="project" value="TreeGrafter"/>
</dbReference>
<dbReference type="InterPro" id="IPR011029">
    <property type="entry name" value="DEATH-like_dom_sf"/>
</dbReference>
<feature type="disulfide bond" evidence="6">
    <location>
        <begin position="84"/>
        <end position="102"/>
    </location>
</feature>
<dbReference type="GO" id="GO:0009986">
    <property type="term" value="C:cell surface"/>
    <property type="evidence" value="ECO:0007669"/>
    <property type="project" value="TreeGrafter"/>
</dbReference>
<dbReference type="GO" id="GO:0015026">
    <property type="term" value="F:coreceptor activity"/>
    <property type="evidence" value="ECO:0007669"/>
    <property type="project" value="TreeGrafter"/>
</dbReference>
<proteinExistence type="predicted"/>
<evidence type="ECO:0000256" key="4">
    <source>
        <dbReference type="ARBA" id="ARBA00023157"/>
    </source>
</evidence>
<dbReference type="InterPro" id="IPR052302">
    <property type="entry name" value="Neurotrophin_rcpt-DD"/>
</dbReference>
<evidence type="ECO:0000256" key="9">
    <source>
        <dbReference type="SAM" id="SignalP"/>
    </source>
</evidence>
<feature type="chain" id="PRO_5008788742" description="Tumor necrosis factor receptor superfamily member 16" evidence="9">
    <location>
        <begin position="19"/>
        <end position="420"/>
    </location>
</feature>
<dbReference type="PANTHER" id="PTHR46605">
    <property type="entry name" value="TUMOR NECROSIS FACTOR RECEPTOR"/>
    <property type="match status" value="1"/>
</dbReference>
<feature type="disulfide bond" evidence="6">
    <location>
        <begin position="120"/>
        <end position="133"/>
    </location>
</feature>
<evidence type="ECO:0000259" key="10">
    <source>
        <dbReference type="PROSITE" id="PS50017"/>
    </source>
</evidence>
<dbReference type="GO" id="GO:0005035">
    <property type="term" value="F:death receptor activity"/>
    <property type="evidence" value="ECO:0007669"/>
    <property type="project" value="TreeGrafter"/>
</dbReference>
<dbReference type="AlphaFoldDB" id="R7V7N7"/>
<dbReference type="PROSITE" id="PS00652">
    <property type="entry name" value="TNFR_NGFR_1"/>
    <property type="match status" value="3"/>
</dbReference>
<dbReference type="SMART" id="SM00208">
    <property type="entry name" value="TNFR"/>
    <property type="match status" value="4"/>
</dbReference>
<feature type="repeat" description="TNFR-Cys" evidence="6">
    <location>
        <begin position="143"/>
        <end position="182"/>
    </location>
</feature>
<feature type="repeat" description="TNFR-Cys" evidence="6">
    <location>
        <begin position="23"/>
        <end position="59"/>
    </location>
</feature>
<feature type="disulfide bond" evidence="6">
    <location>
        <begin position="81"/>
        <end position="94"/>
    </location>
</feature>
<dbReference type="SMART" id="SM00005">
    <property type="entry name" value="DEATH"/>
    <property type="match status" value="1"/>
</dbReference>
<dbReference type="EMBL" id="AMQN01005423">
    <property type="status" value="NOT_ANNOTATED_CDS"/>
    <property type="molecule type" value="Genomic_DNA"/>
</dbReference>